<gene>
    <name evidence="2" type="ORF">NCTC5386_00946</name>
</gene>
<dbReference type="InterPro" id="IPR000182">
    <property type="entry name" value="GNAT_dom"/>
</dbReference>
<dbReference type="Proteomes" id="UP000394068">
    <property type="component" value="Unassembled WGS sequence"/>
</dbReference>
<reference evidence="2 3" key="1">
    <citation type="submission" date="2019-05" db="EMBL/GenBank/DDBJ databases">
        <authorList>
            <consortium name="Pathogen Informatics"/>
        </authorList>
    </citation>
    <scope>NUCLEOTIDE SEQUENCE [LARGE SCALE GENOMIC DNA]</scope>
    <source>
        <strain evidence="2 3">NCTC5386</strain>
    </source>
</reference>
<dbReference type="Gene3D" id="3.40.630.30">
    <property type="match status" value="1"/>
</dbReference>
<protein>
    <submittedName>
        <fullName evidence="2">Acetyltransferase, GNAT family</fullName>
    </submittedName>
</protein>
<dbReference type="AlphaFoldDB" id="A0A4U9XJG4"/>
<dbReference type="InterPro" id="IPR016181">
    <property type="entry name" value="Acyl_CoA_acyltransferase"/>
</dbReference>
<feature type="domain" description="N-acetyltransferase" evidence="1">
    <location>
        <begin position="5"/>
        <end position="144"/>
    </location>
</feature>
<evidence type="ECO:0000259" key="1">
    <source>
        <dbReference type="PROSITE" id="PS51186"/>
    </source>
</evidence>
<proteinExistence type="predicted"/>
<dbReference type="RefSeq" id="WP_077322644.1">
    <property type="nucleotide sequence ID" value="NZ_CABEHT010000001.1"/>
</dbReference>
<dbReference type="Pfam" id="PF13673">
    <property type="entry name" value="Acetyltransf_10"/>
    <property type="match status" value="1"/>
</dbReference>
<dbReference type="SUPFAM" id="SSF55729">
    <property type="entry name" value="Acyl-CoA N-acyltransferases (Nat)"/>
    <property type="match status" value="1"/>
</dbReference>
<evidence type="ECO:0000313" key="3">
    <source>
        <dbReference type="Proteomes" id="UP000394068"/>
    </source>
</evidence>
<dbReference type="GO" id="GO:0016747">
    <property type="term" value="F:acyltransferase activity, transferring groups other than amino-acyl groups"/>
    <property type="evidence" value="ECO:0007669"/>
    <property type="project" value="InterPro"/>
</dbReference>
<dbReference type="PROSITE" id="PS51186">
    <property type="entry name" value="GNAT"/>
    <property type="match status" value="1"/>
</dbReference>
<keyword evidence="2" id="KW-0808">Transferase</keyword>
<organism evidence="2 3">
    <name type="scientific">Streptococcus pseudoporcinus</name>
    <dbReference type="NCBI Taxonomy" id="361101"/>
    <lineage>
        <taxon>Bacteria</taxon>
        <taxon>Bacillati</taxon>
        <taxon>Bacillota</taxon>
        <taxon>Bacilli</taxon>
        <taxon>Lactobacillales</taxon>
        <taxon>Streptococcaceae</taxon>
        <taxon>Streptococcus</taxon>
    </lineage>
</organism>
<dbReference type="EMBL" id="CABEHT010000001">
    <property type="protein sequence ID" value="VTS13393.1"/>
    <property type="molecule type" value="Genomic_DNA"/>
</dbReference>
<sequence length="144" mass="16858">MWMIKSFKELSREQLFAILKARVDVFVVEQDCAYPEIDDLDKTAIHLFKIDDFEQVIAYCRLIPTKSEIKLGHVLVGKSYRKSGLERDLVSYALSYCAKEYPMKPVYAQAQAYLEKFYNSFGFYSTSEVYLEDKIPHIDMIKID</sequence>
<evidence type="ECO:0000313" key="2">
    <source>
        <dbReference type="EMBL" id="VTS13393.1"/>
    </source>
</evidence>
<name>A0A4U9XJG4_9STRE</name>
<accession>A0A4U9XJG4</accession>